<dbReference type="eggNOG" id="COG2823">
    <property type="taxonomic scope" value="Bacteria"/>
</dbReference>
<organism evidence="2 3">
    <name type="scientific">Wigglesworthia glossinidia brevipalpis</name>
    <dbReference type="NCBI Taxonomy" id="36870"/>
    <lineage>
        <taxon>Bacteria</taxon>
        <taxon>Pseudomonadati</taxon>
        <taxon>Pseudomonadota</taxon>
        <taxon>Gammaproteobacteria</taxon>
        <taxon>Enterobacterales</taxon>
        <taxon>Erwiniaceae</taxon>
        <taxon>Wigglesworthia</taxon>
    </lineage>
</organism>
<dbReference type="AlphaFoldDB" id="Q8D2A3"/>
<gene>
    <name evidence="2" type="primary">yraP</name>
</gene>
<sequence length="187" mass="21386">MNKIIFSIITSFIVFISGCVSSTLILSSLAIKTSADPRSIGTQIDNFTLKVKIYKSILQNDLIKTKESRISVIPYENKILIIGQVPNNYLFNHVQKIVQSFDYDKEIYNEIRIKNKISFMQNIKDSWISSQSYFYLIKSKNIKTKNLKILTENGEVFLLGNASQKEIKNIIKIISNIKGVNCIINIL</sequence>
<dbReference type="STRING" id="36870.gene:10368954"/>
<dbReference type="PROSITE" id="PS51257">
    <property type="entry name" value="PROKAR_LIPOPROTEIN"/>
    <property type="match status" value="1"/>
</dbReference>
<dbReference type="OrthoDB" id="9783990at2"/>
<dbReference type="Proteomes" id="UP000000562">
    <property type="component" value="Chromosome"/>
</dbReference>
<dbReference type="PROSITE" id="PS50914">
    <property type="entry name" value="BON"/>
    <property type="match status" value="1"/>
</dbReference>
<name>Q8D2A3_WIGBR</name>
<feature type="domain" description="BON" evidence="1">
    <location>
        <begin position="124"/>
        <end position="187"/>
    </location>
</feature>
<dbReference type="InterPro" id="IPR051686">
    <property type="entry name" value="Lipoprotein_DolP"/>
</dbReference>
<accession>Q8D2A3</accession>
<protein>
    <submittedName>
        <fullName evidence="2">YraP protein</fullName>
    </submittedName>
</protein>
<evidence type="ECO:0000313" key="2">
    <source>
        <dbReference type="EMBL" id="BAC24597.1"/>
    </source>
</evidence>
<evidence type="ECO:0000313" key="3">
    <source>
        <dbReference type="Proteomes" id="UP000000562"/>
    </source>
</evidence>
<reference evidence="2 3" key="1">
    <citation type="journal article" date="2002" name="Nat. Genet.">
        <title>Genome sequence of the endocellular obligate symbiont of tsetse flies, Wigglesworthia glossinidia.</title>
        <authorList>
            <person name="Akman L."/>
            <person name="Yamashita A."/>
            <person name="Watanabe H."/>
            <person name="Oshima K."/>
            <person name="Shiba T."/>
            <person name="Hattori M."/>
            <person name="Aksoy S."/>
        </authorList>
    </citation>
    <scope>NUCLEOTIDE SEQUENCE [LARGE SCALE GENOMIC DNA]</scope>
</reference>
<dbReference type="Pfam" id="PF04972">
    <property type="entry name" value="BON"/>
    <property type="match status" value="2"/>
</dbReference>
<evidence type="ECO:0000259" key="1">
    <source>
        <dbReference type="PROSITE" id="PS50914"/>
    </source>
</evidence>
<dbReference type="EMBL" id="BA000021">
    <property type="protein sequence ID" value="BAC24597.1"/>
    <property type="molecule type" value="Genomic_DNA"/>
</dbReference>
<dbReference type="KEGG" id="wbr:yraP"/>
<dbReference type="PANTHER" id="PTHR34606">
    <property type="entry name" value="BON DOMAIN-CONTAINING PROTEIN"/>
    <property type="match status" value="1"/>
</dbReference>
<dbReference type="InterPro" id="IPR007055">
    <property type="entry name" value="BON_dom"/>
</dbReference>
<dbReference type="HOGENOM" id="CLU_083606_3_0_6"/>
<dbReference type="PANTHER" id="PTHR34606:SF4">
    <property type="entry name" value="OUTER MEMBRANE LIPOPROTEIN DOLP"/>
    <property type="match status" value="1"/>
</dbReference>
<keyword evidence="3" id="KW-1185">Reference proteome</keyword>
<proteinExistence type="predicted"/>